<feature type="region of interest" description="Disordered" evidence="1">
    <location>
        <begin position="250"/>
        <end position="283"/>
    </location>
</feature>
<protein>
    <submittedName>
        <fullName evidence="3">Wlm domain containing protein</fullName>
    </submittedName>
</protein>
<evidence type="ECO:0000313" key="3">
    <source>
        <dbReference type="EMBL" id="KAL3418986.1"/>
    </source>
</evidence>
<dbReference type="InterPro" id="IPR013536">
    <property type="entry name" value="WLM_dom"/>
</dbReference>
<dbReference type="InterPro" id="IPR053000">
    <property type="entry name" value="WSS1-like_metalloprotease"/>
</dbReference>
<proteinExistence type="predicted"/>
<organism evidence="3 4">
    <name type="scientific">Phlyctema vagabunda</name>
    <dbReference type="NCBI Taxonomy" id="108571"/>
    <lineage>
        <taxon>Eukaryota</taxon>
        <taxon>Fungi</taxon>
        <taxon>Dikarya</taxon>
        <taxon>Ascomycota</taxon>
        <taxon>Pezizomycotina</taxon>
        <taxon>Leotiomycetes</taxon>
        <taxon>Helotiales</taxon>
        <taxon>Dermateaceae</taxon>
        <taxon>Phlyctema</taxon>
    </lineage>
</organism>
<evidence type="ECO:0000259" key="2">
    <source>
        <dbReference type="PROSITE" id="PS51397"/>
    </source>
</evidence>
<comment type="caution">
    <text evidence="3">The sequence shown here is derived from an EMBL/GenBank/DDBJ whole genome shotgun (WGS) entry which is preliminary data.</text>
</comment>
<dbReference type="EMBL" id="JBFCZG010000008">
    <property type="protein sequence ID" value="KAL3418986.1"/>
    <property type="molecule type" value="Genomic_DNA"/>
</dbReference>
<feature type="compositionally biased region" description="Polar residues" evidence="1">
    <location>
        <begin position="321"/>
        <end position="331"/>
    </location>
</feature>
<feature type="region of interest" description="Disordered" evidence="1">
    <location>
        <begin position="314"/>
        <end position="338"/>
    </location>
</feature>
<dbReference type="PANTHER" id="PTHR46622:SF1">
    <property type="entry name" value="DNA-DEPENDENT METALLOPROTEASE WSS1"/>
    <property type="match status" value="1"/>
</dbReference>
<dbReference type="PROSITE" id="PS51397">
    <property type="entry name" value="WLM"/>
    <property type="match status" value="1"/>
</dbReference>
<name>A0ABR4P7B9_9HELO</name>
<dbReference type="Gene3D" id="3.30.2010.10">
    <property type="entry name" value="Metalloproteases ('zincins'), catalytic domain"/>
    <property type="match status" value="1"/>
</dbReference>
<sequence>MPLGYERINEKRSSPNKNIVFIKPRPGPEEALSKGFLERIAAQCTPIMTRHCLAVVSLEEYEPNLEFWGRNFNNGEVIQLVLKSPSTGRWLPFRFVQMIMMHELAHCKQMNHSAAFWKVRNELSFEMKALWARDYTGDGLWGRGLLLENGAFSQCELGNDEILPGTMCGGTFKSRRNKKRKLRPKITYKEQQERKIQKKFGSNGMTLGADEEVKTKLEKGKNGSGKPRVAGSARGRDLRAAAALARFENEKENELVADSGTESDDEKGVPTESDALDIDGSKLLDSDGHGMIKVCEDEEPSSSFDAQNELSELQHLHSKSSKTSQDRSLVVSSDDAAEPLVKKEMPTKADSLTASKATDVEKAPPRRYLSIVGVSSKTPAVAQASTHATGSTTGIREAVASSMPCPVCSTSNLTTAIICAGCLSVLEVGLPGSWRCKSTICAASNFINAEDYGICQVCGSRKEHC</sequence>
<dbReference type="PANTHER" id="PTHR46622">
    <property type="entry name" value="DNA-DEPENDENT METALLOPROTEASE WSS1"/>
    <property type="match status" value="1"/>
</dbReference>
<feature type="region of interest" description="Disordered" evidence="1">
    <location>
        <begin position="215"/>
        <end position="237"/>
    </location>
</feature>
<accession>A0ABR4P7B9</accession>
<evidence type="ECO:0000313" key="4">
    <source>
        <dbReference type="Proteomes" id="UP001629113"/>
    </source>
</evidence>
<gene>
    <name evidence="3" type="ORF">PVAG01_09207</name>
</gene>
<dbReference type="Pfam" id="PF08325">
    <property type="entry name" value="WLM"/>
    <property type="match status" value="1"/>
</dbReference>
<feature type="domain" description="WLM" evidence="2">
    <location>
        <begin position="10"/>
        <end position="248"/>
    </location>
</feature>
<reference evidence="3 4" key="1">
    <citation type="submission" date="2024-06" db="EMBL/GenBank/DDBJ databases">
        <title>Complete genome of Phlyctema vagabunda strain 19-DSS-EL-015.</title>
        <authorList>
            <person name="Fiorenzani C."/>
        </authorList>
    </citation>
    <scope>NUCLEOTIDE SEQUENCE [LARGE SCALE GENOMIC DNA]</scope>
    <source>
        <strain evidence="3 4">19-DSS-EL-015</strain>
    </source>
</reference>
<keyword evidence="4" id="KW-1185">Reference proteome</keyword>
<evidence type="ECO:0000256" key="1">
    <source>
        <dbReference type="SAM" id="MobiDB-lite"/>
    </source>
</evidence>
<dbReference type="Proteomes" id="UP001629113">
    <property type="component" value="Unassembled WGS sequence"/>
</dbReference>